<evidence type="ECO:0000256" key="1">
    <source>
        <dbReference type="SAM" id="Phobius"/>
    </source>
</evidence>
<keyword evidence="1" id="KW-0812">Transmembrane</keyword>
<keyword evidence="1" id="KW-0472">Membrane</keyword>
<reference evidence="2" key="1">
    <citation type="submission" date="2018-05" db="EMBL/GenBank/DDBJ databases">
        <authorList>
            <person name="Lanie J.A."/>
            <person name="Ng W.-L."/>
            <person name="Kazmierczak K.M."/>
            <person name="Andrzejewski T.M."/>
            <person name="Davidsen T.M."/>
            <person name="Wayne K.J."/>
            <person name="Tettelin H."/>
            <person name="Glass J.I."/>
            <person name="Rusch D."/>
            <person name="Podicherti R."/>
            <person name="Tsui H.-C.T."/>
            <person name="Winkler M.E."/>
        </authorList>
    </citation>
    <scope>NUCLEOTIDE SEQUENCE</scope>
</reference>
<dbReference type="EMBL" id="UINC01060809">
    <property type="protein sequence ID" value="SVB85710.1"/>
    <property type="molecule type" value="Genomic_DNA"/>
</dbReference>
<dbReference type="AlphaFoldDB" id="A0A382HEI6"/>
<protein>
    <submittedName>
        <fullName evidence="2">Uncharacterized protein</fullName>
    </submittedName>
</protein>
<keyword evidence="1" id="KW-1133">Transmembrane helix</keyword>
<proteinExistence type="predicted"/>
<sequence length="60" mass="7170">MNYHFTPQMGDYLSGTYQLYFIYFRFDRLYVISPLILSFTLVTEMSCDHYDQGLGRLSLQ</sequence>
<name>A0A382HEI6_9ZZZZ</name>
<gene>
    <name evidence="2" type="ORF">METZ01_LOCUS238564</name>
</gene>
<organism evidence="2">
    <name type="scientific">marine metagenome</name>
    <dbReference type="NCBI Taxonomy" id="408172"/>
    <lineage>
        <taxon>unclassified sequences</taxon>
        <taxon>metagenomes</taxon>
        <taxon>ecological metagenomes</taxon>
    </lineage>
</organism>
<feature type="transmembrane region" description="Helical" evidence="1">
    <location>
        <begin position="20"/>
        <end position="42"/>
    </location>
</feature>
<accession>A0A382HEI6</accession>
<evidence type="ECO:0000313" key="2">
    <source>
        <dbReference type="EMBL" id="SVB85710.1"/>
    </source>
</evidence>